<proteinExistence type="predicted"/>
<evidence type="ECO:0000313" key="2">
    <source>
        <dbReference type="Proteomes" id="UP001356427"/>
    </source>
</evidence>
<dbReference type="EMBL" id="JAGTTL010000004">
    <property type="protein sequence ID" value="KAK6323965.1"/>
    <property type="molecule type" value="Genomic_DNA"/>
</dbReference>
<keyword evidence="2" id="KW-1185">Reference proteome</keyword>
<comment type="caution">
    <text evidence="1">The sequence shown here is derived from an EMBL/GenBank/DDBJ whole genome shotgun (WGS) entry which is preliminary data.</text>
</comment>
<sequence length="134" mass="15223">MEPRQLGKFHLTRNSAAFTLHLHLRHLADALIQSDLQLVNTFINLFIFLLAPRGNQTHNPGVANAMLYQLSYIPAGHFPPLPWTTLGQLCAAHERWPSSLPPWGQACIHQKDSPKWLVPQRGHCLPPWTIQLRS</sequence>
<organism evidence="1 2">
    <name type="scientific">Coregonus suidteri</name>
    <dbReference type="NCBI Taxonomy" id="861788"/>
    <lineage>
        <taxon>Eukaryota</taxon>
        <taxon>Metazoa</taxon>
        <taxon>Chordata</taxon>
        <taxon>Craniata</taxon>
        <taxon>Vertebrata</taxon>
        <taxon>Euteleostomi</taxon>
        <taxon>Actinopterygii</taxon>
        <taxon>Neopterygii</taxon>
        <taxon>Teleostei</taxon>
        <taxon>Protacanthopterygii</taxon>
        <taxon>Salmoniformes</taxon>
        <taxon>Salmonidae</taxon>
        <taxon>Coregoninae</taxon>
        <taxon>Coregonus</taxon>
    </lineage>
</organism>
<gene>
    <name evidence="1" type="ORF">J4Q44_G00063040</name>
</gene>
<dbReference type="Proteomes" id="UP001356427">
    <property type="component" value="Unassembled WGS sequence"/>
</dbReference>
<reference evidence="1 2" key="1">
    <citation type="submission" date="2021-04" db="EMBL/GenBank/DDBJ databases">
        <authorList>
            <person name="De Guttry C."/>
            <person name="Zahm M."/>
            <person name="Klopp C."/>
            <person name="Cabau C."/>
            <person name="Louis A."/>
            <person name="Berthelot C."/>
            <person name="Parey E."/>
            <person name="Roest Crollius H."/>
            <person name="Montfort J."/>
            <person name="Robinson-Rechavi M."/>
            <person name="Bucao C."/>
            <person name="Bouchez O."/>
            <person name="Gislard M."/>
            <person name="Lluch J."/>
            <person name="Milhes M."/>
            <person name="Lampietro C."/>
            <person name="Lopez Roques C."/>
            <person name="Donnadieu C."/>
            <person name="Braasch I."/>
            <person name="Desvignes T."/>
            <person name="Postlethwait J."/>
            <person name="Bobe J."/>
            <person name="Wedekind C."/>
            <person name="Guiguen Y."/>
        </authorList>
    </citation>
    <scope>NUCLEOTIDE SEQUENCE [LARGE SCALE GENOMIC DNA]</scope>
    <source>
        <strain evidence="1">Cs_M1</strain>
        <tissue evidence="1">Blood</tissue>
    </source>
</reference>
<name>A0AAN8MHF9_9TELE</name>
<accession>A0AAN8MHF9</accession>
<dbReference type="AlphaFoldDB" id="A0AAN8MHF9"/>
<dbReference type="AntiFam" id="ANF00012">
    <property type="entry name" value="tRNA translation"/>
</dbReference>
<protein>
    <submittedName>
        <fullName evidence="1">Uncharacterized protein</fullName>
    </submittedName>
</protein>
<evidence type="ECO:0000313" key="1">
    <source>
        <dbReference type="EMBL" id="KAK6323965.1"/>
    </source>
</evidence>